<evidence type="ECO:0000313" key="2">
    <source>
        <dbReference type="Proteomes" id="UP000793456"/>
    </source>
</evidence>
<keyword evidence="2" id="KW-1185">Reference proteome</keyword>
<sequence>MCYKLYKKSKELRKTWQEARDFCQAIGGDLMSIHSMQDLNNAPFHSSDPAWIGFSLGTNQGFVWSDGSASDFENWGYGEPNNHNDNEHCAEVQFYYGRHWNDRHCEAYHDWLCQIRKGVTPKPEPVIVEKVYNTTEDGWIIYNDTQYLINTDNLDMEAARAVCKKGFGELAVITGDTERKFIWKQIAKGSEGQYFIGMTVNLDKSFSWMDGTPVTYTAWEKNEPNFANNDENCVTIYKNMDCNFFSFTQCYRIVDNDNDKKNWQDARSYCVNQGGNLVSILNEKEQAFLTTQMVRYNDDLWTGMNDVNWEMRFVWTDGKRISYTNWAKGHPSSVPEGLYSFMTEKFDCVIMVGTTPKITGLWKVDDCDTKHGFICKRNIDSQIVVPPTTVQPKAFYKLGNDSYKLVAQKMKWDEARRQCQADDADLASILNSVTQAYITLQVFKYNEPVWIGLNSNVTGGRYKWVDNWILSFTKWGPEEPKHNYGCVYMDVDQKWKTGPCTSTYYSICKKSTDIAPSEPPQLPGKCPEPKKRKTWIPFRGHCYSFLSSMVDNWAHASVECLKMGASLVSIEDPQESQFIQQNLELLQDGAKSFWIGLYKTHEGEWMWIDNSAVDYTNWKKGMPKTDSCVDIHSDSGQWSTNTCTRYKSYICKTAKVIPPTEKPPAVAHVIEPKSNGSAGITVAVVLVVIAIIGLGAFLLFRKQIPTPVLGESTFDNKLYFNNPLRAAVDTKGLVANIEQNEQA</sequence>
<protein>
    <submittedName>
        <fullName evidence="1">Uncharacterized protein</fullName>
    </submittedName>
</protein>
<gene>
    <name evidence="1" type="ORF">E3U43_014423</name>
</gene>
<proteinExistence type="predicted"/>
<comment type="caution">
    <text evidence="1">The sequence shown here is derived from an EMBL/GenBank/DDBJ whole genome shotgun (WGS) entry which is preliminary data.</text>
</comment>
<accession>A0ACD3QNT9</accession>
<evidence type="ECO:0000313" key="1">
    <source>
        <dbReference type="EMBL" id="TMS08876.1"/>
    </source>
</evidence>
<organism evidence="1 2">
    <name type="scientific">Larimichthys crocea</name>
    <name type="common">Large yellow croaker</name>
    <name type="synonym">Pseudosciaena crocea</name>
    <dbReference type="NCBI Taxonomy" id="215358"/>
    <lineage>
        <taxon>Eukaryota</taxon>
        <taxon>Metazoa</taxon>
        <taxon>Chordata</taxon>
        <taxon>Craniata</taxon>
        <taxon>Vertebrata</taxon>
        <taxon>Euteleostomi</taxon>
        <taxon>Actinopterygii</taxon>
        <taxon>Neopterygii</taxon>
        <taxon>Teleostei</taxon>
        <taxon>Neoteleostei</taxon>
        <taxon>Acanthomorphata</taxon>
        <taxon>Eupercaria</taxon>
        <taxon>Sciaenidae</taxon>
        <taxon>Larimichthys</taxon>
    </lineage>
</organism>
<name>A0ACD3QNT9_LARCR</name>
<dbReference type="EMBL" id="CM011689">
    <property type="protein sequence ID" value="TMS08876.1"/>
    <property type="molecule type" value="Genomic_DNA"/>
</dbReference>
<dbReference type="Proteomes" id="UP000793456">
    <property type="component" value="Chromosome XVI"/>
</dbReference>
<reference evidence="1" key="1">
    <citation type="submission" date="2018-11" db="EMBL/GenBank/DDBJ databases">
        <title>The sequence and de novo assembly of Larimichthys crocea genome using PacBio and Hi-C technologies.</title>
        <authorList>
            <person name="Xu P."/>
            <person name="Chen B."/>
            <person name="Zhou Z."/>
            <person name="Ke Q."/>
            <person name="Wu Y."/>
            <person name="Bai H."/>
            <person name="Pu F."/>
        </authorList>
    </citation>
    <scope>NUCLEOTIDE SEQUENCE</scope>
    <source>
        <tissue evidence="1">Muscle</tissue>
    </source>
</reference>